<accession>U1N661</accession>
<dbReference type="AlphaFoldDB" id="U1N661"/>
<name>U1N661_9EURY</name>
<gene>
    <name evidence="1" type="ORF">J07HQW1_02175</name>
</gene>
<dbReference type="STRING" id="1238424.J07HQW1_02175"/>
<organism evidence="1 2">
    <name type="scientific">Haloquadratum walsbyi J07HQW1</name>
    <dbReference type="NCBI Taxonomy" id="1238424"/>
    <lineage>
        <taxon>Archaea</taxon>
        <taxon>Methanobacteriati</taxon>
        <taxon>Methanobacteriota</taxon>
        <taxon>Stenosarchaea group</taxon>
        <taxon>Halobacteria</taxon>
        <taxon>Halobacteriales</taxon>
        <taxon>Haloferacaceae</taxon>
        <taxon>Haloquadratum</taxon>
    </lineage>
</organism>
<sequence>MNSQVRTVSGWIALLENAGFEVEWRATAIMHLLEPQRAIDDEGLIGALRFMKNVLTYSDARARVRHLCQTFTRHEQHMNATALVATKL</sequence>
<evidence type="ECO:0000313" key="2">
    <source>
        <dbReference type="Proteomes" id="UP000030649"/>
    </source>
</evidence>
<evidence type="ECO:0000313" key="1">
    <source>
        <dbReference type="EMBL" id="ERG92140.1"/>
    </source>
</evidence>
<dbReference type="EMBL" id="KE356560">
    <property type="protein sequence ID" value="ERG92140.1"/>
    <property type="molecule type" value="Genomic_DNA"/>
</dbReference>
<reference evidence="1 2" key="1">
    <citation type="journal article" date="2013" name="PLoS ONE">
        <title>Assembly-driven community genomics of a hypersaline microbial ecosystem.</title>
        <authorList>
            <person name="Podell S."/>
            <person name="Ugalde J.A."/>
            <person name="Narasingarao P."/>
            <person name="Banfield J.F."/>
            <person name="Heidelberg K.B."/>
            <person name="Allen E.E."/>
        </authorList>
    </citation>
    <scope>NUCLEOTIDE SEQUENCE [LARGE SCALE GENOMIC DNA]</scope>
    <source>
        <strain evidence="2">J07HQW1</strain>
    </source>
</reference>
<protein>
    <submittedName>
        <fullName evidence="1">Uncharacterized protein</fullName>
    </submittedName>
</protein>
<dbReference type="HOGENOM" id="CLU_2461715_0_0_2"/>
<proteinExistence type="predicted"/>
<dbReference type="Proteomes" id="UP000030649">
    <property type="component" value="Unassembled WGS sequence"/>
</dbReference>